<accession>A0A486QBK6</accession>
<keyword evidence="1" id="KW-0812">Transmembrane</keyword>
<evidence type="ECO:0000256" key="1">
    <source>
        <dbReference type="SAM" id="Phobius"/>
    </source>
</evidence>
<name>A0A486QBK6_KLEPN</name>
<proteinExistence type="predicted"/>
<keyword evidence="1" id="KW-0472">Membrane</keyword>
<dbReference type="AlphaFoldDB" id="A0A486QBK6"/>
<keyword evidence="1" id="KW-1133">Transmembrane helix</keyword>
<feature type="transmembrane region" description="Helical" evidence="1">
    <location>
        <begin position="27"/>
        <end position="47"/>
    </location>
</feature>
<gene>
    <name evidence="2" type="ORF">SAMEA4873656_00620</name>
</gene>
<organism evidence="2">
    <name type="scientific">Klebsiella pneumoniae</name>
    <dbReference type="NCBI Taxonomy" id="573"/>
    <lineage>
        <taxon>Bacteria</taxon>
        <taxon>Pseudomonadati</taxon>
        <taxon>Pseudomonadota</taxon>
        <taxon>Gammaproteobacteria</taxon>
        <taxon>Enterobacterales</taxon>
        <taxon>Enterobacteriaceae</taxon>
        <taxon>Klebsiella/Raoultella group</taxon>
        <taxon>Klebsiella</taxon>
        <taxon>Klebsiella pneumoniae complex</taxon>
    </lineage>
</organism>
<protein>
    <submittedName>
        <fullName evidence="2">Uncharacterized protein</fullName>
    </submittedName>
</protein>
<evidence type="ECO:0000313" key="2">
    <source>
        <dbReference type="EMBL" id="VGL86113.1"/>
    </source>
</evidence>
<dbReference type="EMBL" id="CAAHCZ010000001">
    <property type="protein sequence ID" value="VGL86113.1"/>
    <property type="molecule type" value="Genomic_DNA"/>
</dbReference>
<reference evidence="2" key="1">
    <citation type="submission" date="2019-03" db="EMBL/GenBank/DDBJ databases">
        <authorList>
            <consortium name="Pathogen Informatics"/>
        </authorList>
    </citation>
    <scope>NUCLEOTIDE SEQUENCE</scope>
    <source>
        <strain evidence="2">5012STDY7626466</strain>
    </source>
</reference>
<sequence>MEFVDYNEFGQTDKSYFSFSEVDEKTGWSGIGFMKVIMLLAIASFSFNSEATSTFDQFNIGSKLNERVRSNNIVYSEKDLKGVKSPILILSSKLQHEFGFKKAQWASILNVERKTLYNWEEKPDSTPHAKVMINLEVLKHFSEEIDNGHAPFISKMTFGKGRKDEFTQAFTRQPLSIESMVSAYEKYYTEIDGFYKRQLLS</sequence>